<dbReference type="Proteomes" id="UP000051574">
    <property type="component" value="Unassembled WGS sequence"/>
</dbReference>
<dbReference type="InterPro" id="IPR040038">
    <property type="entry name" value="TIPIN/Csm3/Swi3"/>
</dbReference>
<evidence type="ECO:0000256" key="1">
    <source>
        <dbReference type="ARBA" id="ARBA00004123"/>
    </source>
</evidence>
<evidence type="ECO:0000256" key="3">
    <source>
        <dbReference type="ARBA" id="ARBA00022763"/>
    </source>
</evidence>
<keyword evidence="10" id="KW-1185">Reference proteome</keyword>
<dbReference type="GO" id="GO:0031298">
    <property type="term" value="C:replication fork protection complex"/>
    <property type="evidence" value="ECO:0007669"/>
    <property type="project" value="TreeGrafter"/>
</dbReference>
<keyword evidence="5 6" id="KW-0131">Cell cycle</keyword>
<comment type="function">
    <text evidence="6">Plays an important role in the control of DNA replication and the maintenance of replication fork stability.</text>
</comment>
<gene>
    <name evidence="9" type="ORF">AMK59_813</name>
</gene>
<name>A0A0T6BB16_9SCAR</name>
<feature type="domain" description="Chromosome segregation in meiosis protein 3" evidence="8">
    <location>
        <begin position="1"/>
        <end position="52"/>
    </location>
</feature>
<dbReference type="GO" id="GO:0000076">
    <property type="term" value="P:DNA replication checkpoint signaling"/>
    <property type="evidence" value="ECO:0007669"/>
    <property type="project" value="UniProtKB-UniRule"/>
</dbReference>
<dbReference type="GO" id="GO:0006974">
    <property type="term" value="P:DNA damage response"/>
    <property type="evidence" value="ECO:0007669"/>
    <property type="project" value="UniProtKB-KW"/>
</dbReference>
<evidence type="ECO:0000256" key="2">
    <source>
        <dbReference type="ARBA" id="ARBA00006075"/>
    </source>
</evidence>
<dbReference type="EMBL" id="LJIG01002837">
    <property type="protein sequence ID" value="KRT84103.1"/>
    <property type="molecule type" value="Genomic_DNA"/>
</dbReference>
<evidence type="ECO:0000256" key="6">
    <source>
        <dbReference type="RuleBase" id="RU366049"/>
    </source>
</evidence>
<dbReference type="GO" id="GO:0043111">
    <property type="term" value="P:replication fork arrest"/>
    <property type="evidence" value="ECO:0007669"/>
    <property type="project" value="TreeGrafter"/>
</dbReference>
<comment type="caution">
    <text evidence="9">The sequence shown here is derived from an EMBL/GenBank/DDBJ whole genome shotgun (WGS) entry which is preliminary data.</text>
</comment>
<keyword evidence="3 6" id="KW-0227">DNA damage</keyword>
<evidence type="ECO:0000256" key="4">
    <source>
        <dbReference type="ARBA" id="ARBA00023242"/>
    </source>
</evidence>
<evidence type="ECO:0000313" key="9">
    <source>
        <dbReference type="EMBL" id="KRT84103.1"/>
    </source>
</evidence>
<evidence type="ECO:0000256" key="5">
    <source>
        <dbReference type="ARBA" id="ARBA00023306"/>
    </source>
</evidence>
<sequence length="144" mass="17140">HEEEDLRMIMKTYEYWCHRLFPKFSFDDCLAKLEKLGTKKDVQVYLKKLRMDLIFDEDQPIRSDHEEERLNDASIPQFDDLFPPNENTEVQEPPTLTEEQLERIRINKVKANRLRQEKLRINNKDTLEESCGDSNELINVGNGD</sequence>
<dbReference type="GO" id="GO:0003677">
    <property type="term" value="F:DNA binding"/>
    <property type="evidence" value="ECO:0007669"/>
    <property type="project" value="TreeGrafter"/>
</dbReference>
<dbReference type="Pfam" id="PF07962">
    <property type="entry name" value="Swi3"/>
    <property type="match status" value="1"/>
</dbReference>
<accession>A0A0T6BB16</accession>
<feature type="non-terminal residue" evidence="9">
    <location>
        <position position="1"/>
    </location>
</feature>
<dbReference type="AlphaFoldDB" id="A0A0T6BB16"/>
<organism evidence="9 10">
    <name type="scientific">Oryctes borbonicus</name>
    <dbReference type="NCBI Taxonomy" id="1629725"/>
    <lineage>
        <taxon>Eukaryota</taxon>
        <taxon>Metazoa</taxon>
        <taxon>Ecdysozoa</taxon>
        <taxon>Arthropoda</taxon>
        <taxon>Hexapoda</taxon>
        <taxon>Insecta</taxon>
        <taxon>Pterygota</taxon>
        <taxon>Neoptera</taxon>
        <taxon>Endopterygota</taxon>
        <taxon>Coleoptera</taxon>
        <taxon>Polyphaga</taxon>
        <taxon>Scarabaeiformia</taxon>
        <taxon>Scarabaeidae</taxon>
        <taxon>Dynastinae</taxon>
        <taxon>Oryctes</taxon>
    </lineage>
</organism>
<proteinExistence type="inferred from homology"/>
<evidence type="ECO:0000259" key="8">
    <source>
        <dbReference type="Pfam" id="PF07962"/>
    </source>
</evidence>
<feature type="region of interest" description="Disordered" evidence="7">
    <location>
        <begin position="68"/>
        <end position="97"/>
    </location>
</feature>
<evidence type="ECO:0000313" key="10">
    <source>
        <dbReference type="Proteomes" id="UP000051574"/>
    </source>
</evidence>
<comment type="similarity">
    <text evidence="2 6">Belongs to the CSM3 family.</text>
</comment>
<keyword evidence="4 6" id="KW-0539">Nucleus</keyword>
<feature type="non-terminal residue" evidence="9">
    <location>
        <position position="144"/>
    </location>
</feature>
<dbReference type="OrthoDB" id="437078at2759"/>
<reference evidence="9 10" key="1">
    <citation type="submission" date="2015-09" db="EMBL/GenBank/DDBJ databases">
        <title>Draft genome of the scarab beetle Oryctes borbonicus.</title>
        <authorList>
            <person name="Meyer J.M."/>
            <person name="Markov G.V."/>
            <person name="Baskaran P."/>
            <person name="Herrmann M."/>
            <person name="Sommer R.J."/>
            <person name="Roedelsperger C."/>
        </authorList>
    </citation>
    <scope>NUCLEOTIDE SEQUENCE [LARGE SCALE GENOMIC DNA]</scope>
    <source>
        <strain evidence="9">OB123</strain>
        <tissue evidence="9">Whole animal</tissue>
    </source>
</reference>
<comment type="subcellular location">
    <subcellularLocation>
        <location evidence="1 6">Nucleus</location>
    </subcellularLocation>
</comment>
<protein>
    <recommendedName>
        <fullName evidence="6">TIMELESS-interacting protein</fullName>
    </recommendedName>
</protein>
<evidence type="ECO:0000256" key="7">
    <source>
        <dbReference type="SAM" id="MobiDB-lite"/>
    </source>
</evidence>
<dbReference type="PANTHER" id="PTHR13220">
    <property type="entry name" value="TIMELESS INTERACTING-RELATED"/>
    <property type="match status" value="1"/>
</dbReference>
<dbReference type="InterPro" id="IPR012923">
    <property type="entry name" value="Csm3"/>
</dbReference>
<dbReference type="GO" id="GO:0031297">
    <property type="term" value="P:replication fork processing"/>
    <property type="evidence" value="ECO:0007669"/>
    <property type="project" value="UniProtKB-UniRule"/>
</dbReference>
<dbReference type="PANTHER" id="PTHR13220:SF11">
    <property type="entry name" value="TIMELESS-INTERACTING PROTEIN"/>
    <property type="match status" value="1"/>
</dbReference>